<reference evidence="1" key="1">
    <citation type="submission" date="2020-09" db="EMBL/GenBank/DDBJ databases">
        <title>New species isolated from human feces.</title>
        <authorList>
            <person name="Kitahara M."/>
            <person name="Shigeno Y."/>
            <person name="Shime M."/>
            <person name="Matsumoto Y."/>
            <person name="Nakamura S."/>
            <person name="Motooka D."/>
            <person name="Fukuoka S."/>
            <person name="Nishikawa H."/>
            <person name="Benno Y."/>
        </authorList>
    </citation>
    <scope>NUCLEOTIDE SEQUENCE</scope>
    <source>
        <strain evidence="1">MM59</strain>
    </source>
</reference>
<gene>
    <name evidence="1" type="ORF">MM59RIKEN_23420</name>
</gene>
<accession>A0A810QL20</accession>
<dbReference type="Proteomes" id="UP000679848">
    <property type="component" value="Chromosome"/>
</dbReference>
<organism evidence="1 2">
    <name type="scientific">Pusillibacter faecalis</name>
    <dbReference type="NCBI Taxonomy" id="2714358"/>
    <lineage>
        <taxon>Bacteria</taxon>
        <taxon>Bacillati</taxon>
        <taxon>Bacillota</taxon>
        <taxon>Clostridia</taxon>
        <taxon>Eubacteriales</taxon>
        <taxon>Oscillospiraceae</taxon>
        <taxon>Pusillibacter</taxon>
    </lineage>
</organism>
<evidence type="ECO:0000313" key="2">
    <source>
        <dbReference type="Proteomes" id="UP000679848"/>
    </source>
</evidence>
<dbReference type="RefSeq" id="WP_110440990.1">
    <property type="nucleotide sequence ID" value="NZ_AP023420.1"/>
</dbReference>
<name>A0A810QL20_9FIRM</name>
<dbReference type="EMBL" id="AP023420">
    <property type="protein sequence ID" value="BCK85023.1"/>
    <property type="molecule type" value="Genomic_DNA"/>
</dbReference>
<proteinExistence type="predicted"/>
<dbReference type="AlphaFoldDB" id="A0A810QL20"/>
<keyword evidence="2" id="KW-1185">Reference proteome</keyword>
<dbReference type="KEGG" id="pfaa:MM59RIKEN_23420"/>
<evidence type="ECO:0000313" key="1">
    <source>
        <dbReference type="EMBL" id="BCK85023.1"/>
    </source>
</evidence>
<sequence length="275" mass="30752">MKCRFCDGQVFVGHQVCHLDILVDDSGAFLDNMPGGAEASIYESNTPFGPFQCCGCGAVYDELKDGQKETSGPIEGWKWPGDSPEDADIKGLIVLTMIRERPCENEIWADNLFVLVEKEAFQESNSQFVSTETFVMQTLRSRVQTWLATPDGWRSNCCASRDYNWGDLINDLPSEHIQVFFTRDEAKDYDILDSVSVRVAQDELLAPDNVPASLVLVYRDGHTDILGVVVDFQDGSISSNNFFKETEVVEGYIQMADGSRLNCDPENDFRSIAEV</sequence>
<protein>
    <submittedName>
        <fullName evidence="1">Uncharacterized protein</fullName>
    </submittedName>
</protein>